<keyword evidence="4 5" id="KW-0472">Membrane</keyword>
<dbReference type="AlphaFoldDB" id="A0AAN9SD60"/>
<gene>
    <name evidence="6" type="ORF">VNO78_22385</name>
</gene>
<dbReference type="Proteomes" id="UP001386955">
    <property type="component" value="Unassembled WGS sequence"/>
</dbReference>
<dbReference type="InterPro" id="IPR007300">
    <property type="entry name" value="CidB/LrgB"/>
</dbReference>
<evidence type="ECO:0000256" key="5">
    <source>
        <dbReference type="SAM" id="Phobius"/>
    </source>
</evidence>
<keyword evidence="7" id="KW-1185">Reference proteome</keyword>
<keyword evidence="2 5" id="KW-0812">Transmembrane</keyword>
<evidence type="ECO:0000313" key="7">
    <source>
        <dbReference type="Proteomes" id="UP001386955"/>
    </source>
</evidence>
<proteinExistence type="predicted"/>
<comment type="subcellular location">
    <subcellularLocation>
        <location evidence="1">Membrane</location>
        <topology evidence="1">Multi-pass membrane protein</topology>
    </subcellularLocation>
</comment>
<evidence type="ECO:0000256" key="4">
    <source>
        <dbReference type="ARBA" id="ARBA00023136"/>
    </source>
</evidence>
<keyword evidence="3 5" id="KW-1133">Transmembrane helix</keyword>
<evidence type="ECO:0000256" key="2">
    <source>
        <dbReference type="ARBA" id="ARBA00022692"/>
    </source>
</evidence>
<name>A0AAN9SD60_PSOTE</name>
<feature type="transmembrane region" description="Helical" evidence="5">
    <location>
        <begin position="39"/>
        <end position="60"/>
    </location>
</feature>
<reference evidence="6 7" key="1">
    <citation type="submission" date="2024-01" db="EMBL/GenBank/DDBJ databases">
        <title>The genomes of 5 underutilized Papilionoideae crops provide insights into root nodulation and disease resistanc.</title>
        <authorList>
            <person name="Jiang F."/>
        </authorList>
    </citation>
    <scope>NUCLEOTIDE SEQUENCE [LARGE SCALE GENOMIC DNA]</scope>
    <source>
        <strain evidence="6">DUOXIRENSHENG_FW03</strain>
        <tissue evidence="6">Leaves</tissue>
    </source>
</reference>
<dbReference type="GO" id="GO:0016020">
    <property type="term" value="C:membrane"/>
    <property type="evidence" value="ECO:0007669"/>
    <property type="project" value="UniProtKB-SubCell"/>
</dbReference>
<evidence type="ECO:0000256" key="3">
    <source>
        <dbReference type="ARBA" id="ARBA00022989"/>
    </source>
</evidence>
<evidence type="ECO:0000256" key="1">
    <source>
        <dbReference type="ARBA" id="ARBA00004141"/>
    </source>
</evidence>
<sequence length="70" mass="7559">MVEVEPMGKPAPFSVIEVWTSTVLGYMVCSGLPSNVKKVFHPIICCALSTDFTTLAFGYFSKSGLELVLA</sequence>
<dbReference type="PANTHER" id="PTHR30249">
    <property type="entry name" value="PUTATIVE SEROTONIN TRANSPORTER"/>
    <property type="match status" value="1"/>
</dbReference>
<accession>A0AAN9SD60</accession>
<evidence type="ECO:0000313" key="6">
    <source>
        <dbReference type="EMBL" id="KAK7393821.1"/>
    </source>
</evidence>
<organism evidence="6 7">
    <name type="scientific">Psophocarpus tetragonolobus</name>
    <name type="common">Winged bean</name>
    <name type="synonym">Dolichos tetragonolobus</name>
    <dbReference type="NCBI Taxonomy" id="3891"/>
    <lineage>
        <taxon>Eukaryota</taxon>
        <taxon>Viridiplantae</taxon>
        <taxon>Streptophyta</taxon>
        <taxon>Embryophyta</taxon>
        <taxon>Tracheophyta</taxon>
        <taxon>Spermatophyta</taxon>
        <taxon>Magnoliopsida</taxon>
        <taxon>eudicotyledons</taxon>
        <taxon>Gunneridae</taxon>
        <taxon>Pentapetalae</taxon>
        <taxon>rosids</taxon>
        <taxon>fabids</taxon>
        <taxon>Fabales</taxon>
        <taxon>Fabaceae</taxon>
        <taxon>Papilionoideae</taxon>
        <taxon>50 kb inversion clade</taxon>
        <taxon>NPAAA clade</taxon>
        <taxon>indigoferoid/millettioid clade</taxon>
        <taxon>Phaseoleae</taxon>
        <taxon>Psophocarpus</taxon>
    </lineage>
</organism>
<dbReference type="PANTHER" id="PTHR30249:SF0">
    <property type="entry name" value="PLASTIDAL GLYCOLATE_GLYCERATE TRANSLOCATOR 1, CHLOROPLASTIC"/>
    <property type="match status" value="1"/>
</dbReference>
<feature type="transmembrane region" description="Helical" evidence="5">
    <location>
        <begin position="12"/>
        <end position="32"/>
    </location>
</feature>
<protein>
    <submittedName>
        <fullName evidence="6">Uncharacterized protein</fullName>
    </submittedName>
</protein>
<comment type="caution">
    <text evidence="6">The sequence shown here is derived from an EMBL/GenBank/DDBJ whole genome shotgun (WGS) entry which is preliminary data.</text>
</comment>
<dbReference type="EMBL" id="JAYMYS010000005">
    <property type="protein sequence ID" value="KAK7393821.1"/>
    <property type="molecule type" value="Genomic_DNA"/>
</dbReference>